<reference evidence="24" key="1">
    <citation type="submission" date="2021-09" db="EMBL/GenBank/DDBJ databases">
        <title>The genome of Mauremys mutica provides insights into the evolution of semi-aquatic lifestyle.</title>
        <authorList>
            <person name="Gong S."/>
            <person name="Gao Y."/>
        </authorList>
    </citation>
    <scope>NUCLEOTIDE SEQUENCE</scope>
    <source>
        <strain evidence="24">MM-2020</strain>
        <tissue evidence="24">Muscle</tissue>
    </source>
</reference>
<evidence type="ECO:0000256" key="5">
    <source>
        <dbReference type="ARBA" id="ARBA00022553"/>
    </source>
</evidence>
<dbReference type="AlphaFoldDB" id="A0A9D4B6B7"/>
<comment type="subunit">
    <text evidence="18">Component of a base excision repair (BER) complex, containing at least XRCC1, PARP1, POLB and LRIG3. Homo- and heterodimer with PARP1. Interacts (via the PARP catalytic domain) with HPF1. Interacts with core nucleosomes.</text>
</comment>
<dbReference type="GO" id="GO:0006302">
    <property type="term" value="P:double-strand break repair"/>
    <property type="evidence" value="ECO:0007669"/>
    <property type="project" value="TreeGrafter"/>
</dbReference>
<dbReference type="Proteomes" id="UP000827986">
    <property type="component" value="Unassembled WGS sequence"/>
</dbReference>
<dbReference type="GO" id="GO:0016779">
    <property type="term" value="F:nucleotidyltransferase activity"/>
    <property type="evidence" value="ECO:0007669"/>
    <property type="project" value="UniProtKB-KW"/>
</dbReference>
<keyword evidence="8" id="KW-0548">Nucleotidyltransferase</keyword>
<evidence type="ECO:0000256" key="1">
    <source>
        <dbReference type="ARBA" id="ARBA00004123"/>
    </source>
</evidence>
<dbReference type="GO" id="GO:0005654">
    <property type="term" value="C:nucleoplasm"/>
    <property type="evidence" value="ECO:0007669"/>
    <property type="project" value="UniProtKB-ARBA"/>
</dbReference>
<dbReference type="GO" id="GO:0070212">
    <property type="term" value="P:protein poly-ADP-ribosylation"/>
    <property type="evidence" value="ECO:0007669"/>
    <property type="project" value="TreeGrafter"/>
</dbReference>
<feature type="domain" description="WGR" evidence="23">
    <location>
        <begin position="267"/>
        <end position="364"/>
    </location>
</feature>
<dbReference type="FunFam" id="2.20.140.10:FF:000001">
    <property type="entry name" value="Poly [ADP-ribose] polymerase"/>
    <property type="match status" value="1"/>
</dbReference>
<dbReference type="Pfam" id="PF05406">
    <property type="entry name" value="WGR"/>
    <property type="match status" value="1"/>
</dbReference>
<keyword evidence="3" id="KW-0158">Chromosome</keyword>
<gene>
    <name evidence="24" type="ORF">KIL84_010035</name>
</gene>
<dbReference type="PANTHER" id="PTHR10459:SF60">
    <property type="entry name" value="POLY [ADP-RIBOSE] POLYMERASE 2"/>
    <property type="match status" value="1"/>
</dbReference>
<dbReference type="Gene3D" id="3.30.720.50">
    <property type="match status" value="1"/>
</dbReference>
<evidence type="ECO:0000256" key="2">
    <source>
        <dbReference type="ARBA" id="ARBA00004286"/>
    </source>
</evidence>
<dbReference type="InterPro" id="IPR050800">
    <property type="entry name" value="ARTD/PARP"/>
</dbReference>
<dbReference type="Pfam" id="PF02877">
    <property type="entry name" value="PARP_reg"/>
    <property type="match status" value="1"/>
</dbReference>
<evidence type="ECO:0000256" key="4">
    <source>
        <dbReference type="ARBA" id="ARBA00022533"/>
    </source>
</evidence>
<dbReference type="PROSITE" id="PS51977">
    <property type="entry name" value="WGR"/>
    <property type="match status" value="1"/>
</dbReference>
<dbReference type="InterPro" id="IPR008893">
    <property type="entry name" value="WGR_domain"/>
</dbReference>
<feature type="region of interest" description="Disordered" evidence="20">
    <location>
        <begin position="371"/>
        <end position="390"/>
    </location>
</feature>
<evidence type="ECO:0000256" key="8">
    <source>
        <dbReference type="ARBA" id="ARBA00022695"/>
    </source>
</evidence>
<evidence type="ECO:0000256" key="14">
    <source>
        <dbReference type="ARBA" id="ARBA00023204"/>
    </source>
</evidence>
<dbReference type="CDD" id="cd08003">
    <property type="entry name" value="WGR_PARP2_like"/>
    <property type="match status" value="1"/>
</dbReference>
<keyword evidence="15" id="KW-0539">Nucleus</keyword>
<dbReference type="EC" id="2.4.2.-" evidence="19"/>
<dbReference type="InterPro" id="IPR037197">
    <property type="entry name" value="WWE_dom_sf"/>
</dbReference>
<evidence type="ECO:0000313" key="25">
    <source>
        <dbReference type="Proteomes" id="UP000827986"/>
    </source>
</evidence>
<evidence type="ECO:0000256" key="11">
    <source>
        <dbReference type="ARBA" id="ARBA00022990"/>
    </source>
</evidence>
<evidence type="ECO:0000256" key="3">
    <source>
        <dbReference type="ARBA" id="ARBA00022454"/>
    </source>
</evidence>
<dbReference type="Pfam" id="PF00644">
    <property type="entry name" value="PARP"/>
    <property type="match status" value="1"/>
</dbReference>
<evidence type="ECO:0000256" key="13">
    <source>
        <dbReference type="ARBA" id="ARBA00023125"/>
    </source>
</evidence>
<dbReference type="InterPro" id="IPR004102">
    <property type="entry name" value="Poly(ADP-ribose)pol_reg_dom"/>
</dbReference>
<dbReference type="Gene3D" id="3.90.228.10">
    <property type="match status" value="1"/>
</dbReference>
<protein>
    <recommendedName>
        <fullName evidence="19">Poly [ADP-ribose] polymerase</fullName>
        <shortName evidence="19">PARP</shortName>
        <ecNumber evidence="19">2.4.2.-</ecNumber>
    </recommendedName>
</protein>
<evidence type="ECO:0000256" key="18">
    <source>
        <dbReference type="ARBA" id="ARBA00064631"/>
    </source>
</evidence>
<evidence type="ECO:0000256" key="17">
    <source>
        <dbReference type="ARBA" id="ARBA00033987"/>
    </source>
</evidence>
<proteinExistence type="inferred from homology"/>
<keyword evidence="7 19" id="KW-0808">Transferase</keyword>
<feature type="region of interest" description="Disordered" evidence="20">
    <location>
        <begin position="179"/>
        <end position="243"/>
    </location>
</feature>
<comment type="subcellular location">
    <subcellularLocation>
        <location evidence="2">Chromosome</location>
    </subcellularLocation>
    <subcellularLocation>
        <location evidence="1">Nucleus</location>
    </subcellularLocation>
</comment>
<dbReference type="GO" id="GO:0003950">
    <property type="term" value="F:NAD+ poly-ADP-ribosyltransferase activity"/>
    <property type="evidence" value="ECO:0007669"/>
    <property type="project" value="UniProtKB-UniRule"/>
</dbReference>
<dbReference type="SUPFAM" id="SSF56399">
    <property type="entry name" value="ADP-ribosylation"/>
    <property type="match status" value="1"/>
</dbReference>
<keyword evidence="25" id="KW-1185">Reference proteome</keyword>
<dbReference type="CDD" id="cd01437">
    <property type="entry name" value="parp_like"/>
    <property type="match status" value="1"/>
</dbReference>
<dbReference type="GO" id="GO:0005730">
    <property type="term" value="C:nucleolus"/>
    <property type="evidence" value="ECO:0007669"/>
    <property type="project" value="UniProtKB-ARBA"/>
</dbReference>
<keyword evidence="12 19" id="KW-0520">NAD</keyword>
<evidence type="ECO:0000256" key="15">
    <source>
        <dbReference type="ARBA" id="ARBA00023242"/>
    </source>
</evidence>
<evidence type="ECO:0000259" key="23">
    <source>
        <dbReference type="PROSITE" id="PS51977"/>
    </source>
</evidence>
<dbReference type="SUPFAM" id="SSF142921">
    <property type="entry name" value="WGR domain-like"/>
    <property type="match status" value="1"/>
</dbReference>
<dbReference type="EMBL" id="JAHDVG010000467">
    <property type="protein sequence ID" value="KAH1182281.1"/>
    <property type="molecule type" value="Genomic_DNA"/>
</dbReference>
<keyword evidence="5" id="KW-0597">Phosphoprotein</keyword>
<dbReference type="GO" id="GO:0005694">
    <property type="term" value="C:chromosome"/>
    <property type="evidence" value="ECO:0007669"/>
    <property type="project" value="UniProtKB-SubCell"/>
</dbReference>
<feature type="domain" description="PARP catalytic" evidence="21">
    <location>
        <begin position="514"/>
        <end position="740"/>
    </location>
</feature>
<evidence type="ECO:0000259" key="22">
    <source>
        <dbReference type="PROSITE" id="PS51060"/>
    </source>
</evidence>
<evidence type="ECO:0000256" key="6">
    <source>
        <dbReference type="ARBA" id="ARBA00022676"/>
    </source>
</evidence>
<dbReference type="GO" id="GO:1990404">
    <property type="term" value="F:NAD+-protein mono-ADP-ribosyltransferase activity"/>
    <property type="evidence" value="ECO:0007669"/>
    <property type="project" value="TreeGrafter"/>
</dbReference>
<keyword evidence="4" id="KW-0021">Allosteric enzyme</keyword>
<evidence type="ECO:0000256" key="10">
    <source>
        <dbReference type="ARBA" id="ARBA00022765"/>
    </source>
</evidence>
<evidence type="ECO:0000313" key="24">
    <source>
        <dbReference type="EMBL" id="KAH1182281.1"/>
    </source>
</evidence>
<keyword evidence="11" id="KW-0007">Acetylation</keyword>
<dbReference type="PROSITE" id="PS51059">
    <property type="entry name" value="PARP_CATALYTIC"/>
    <property type="match status" value="1"/>
</dbReference>
<dbReference type="Pfam" id="PF02825">
    <property type="entry name" value="WWE"/>
    <property type="match status" value="1"/>
</dbReference>
<evidence type="ECO:0000259" key="21">
    <source>
        <dbReference type="PROSITE" id="PS51059"/>
    </source>
</evidence>
<evidence type="ECO:0000256" key="12">
    <source>
        <dbReference type="ARBA" id="ARBA00023027"/>
    </source>
</evidence>
<evidence type="ECO:0000256" key="7">
    <source>
        <dbReference type="ARBA" id="ARBA00022679"/>
    </source>
</evidence>
<name>A0A9D4B6B7_9SAUR</name>
<dbReference type="FunFam" id="1.20.142.10:FF:000003">
    <property type="entry name" value="Poly [ADP-ribose] polymerase"/>
    <property type="match status" value="1"/>
</dbReference>
<evidence type="ECO:0000256" key="20">
    <source>
        <dbReference type="SAM" id="MobiDB-lite"/>
    </source>
</evidence>
<dbReference type="InterPro" id="IPR036930">
    <property type="entry name" value="WGR_dom_sf"/>
</dbReference>
<dbReference type="PANTHER" id="PTHR10459">
    <property type="entry name" value="DNA LIGASE"/>
    <property type="match status" value="1"/>
</dbReference>
<keyword evidence="6 19" id="KW-0328">Glycosyltransferase</keyword>
<accession>A0A9D4B6B7</accession>
<dbReference type="PROSITE" id="PS51060">
    <property type="entry name" value="PARP_ALPHA_HD"/>
    <property type="match status" value="1"/>
</dbReference>
<dbReference type="InterPro" id="IPR012317">
    <property type="entry name" value="Poly(ADP-ribose)pol_cat_dom"/>
</dbReference>
<dbReference type="Gene3D" id="2.20.140.10">
    <property type="entry name" value="WGR domain"/>
    <property type="match status" value="1"/>
</dbReference>
<feature type="compositionally biased region" description="Low complexity" evidence="20">
    <location>
        <begin position="207"/>
        <end position="218"/>
    </location>
</feature>
<evidence type="ECO:0000256" key="19">
    <source>
        <dbReference type="RuleBase" id="RU362114"/>
    </source>
</evidence>
<dbReference type="InterPro" id="IPR036616">
    <property type="entry name" value="Poly(ADP-ribose)pol_reg_dom_sf"/>
</dbReference>
<keyword evidence="13" id="KW-0238">DNA-binding</keyword>
<organism evidence="24 25">
    <name type="scientific">Mauremys mutica</name>
    <name type="common">yellowpond turtle</name>
    <dbReference type="NCBI Taxonomy" id="74926"/>
    <lineage>
        <taxon>Eukaryota</taxon>
        <taxon>Metazoa</taxon>
        <taxon>Chordata</taxon>
        <taxon>Craniata</taxon>
        <taxon>Vertebrata</taxon>
        <taxon>Euteleostomi</taxon>
        <taxon>Archelosauria</taxon>
        <taxon>Testudinata</taxon>
        <taxon>Testudines</taxon>
        <taxon>Cryptodira</taxon>
        <taxon>Durocryptodira</taxon>
        <taxon>Testudinoidea</taxon>
        <taxon>Geoemydidae</taxon>
        <taxon>Geoemydinae</taxon>
        <taxon>Mauremys</taxon>
    </lineage>
</organism>
<keyword evidence="10" id="KW-0013">ADP-ribosylation</keyword>
<sequence>MRRGVCKSHLSLAFTRRVDLRGRAAGSRPHPRLPACAAPSMQMNRLRLPASPVCVSHNTLRAYPLLGPLHASDRPGQGTGLMQMSDMQMRTGCARVRFPERSLERGWWEAAARMSRKRRAAEAEGAGLALELRWEWQDPGGTWHRFVPEQSEVLTQAARAGKPSVAVGSRVDLRRMVQRDGQTRQDRCVAAAVQDQDSYAVDDDGGSEPSSVPGSSSPQRPPAPKRLQEVGASPNPRAGGESTEVVKTLIVKGKAPVDPECLAKLGKAHVYCEGDDVYDVMLNQTNLQFNNNKFYVLQLLEDDGPRSYSVWTRWGRVGRPGQHALVSCAGDLTQAKQIFTKKFLDKTKNHWAERGNFQKVPGKYDLLHMDSRPPAAEPSCTGAPQPKPASRLDPRVQALLGLICDLQAMEEMVLEMKYDTKKAPLGKLTVEQIRAGFQSLQKVEAVLRAGDTGRALLEACNEFYTRVPHDFGLRTPPLIRTWQELQEKVQLLEALGEIQIAVKLARLELHGQEHPLDRSYRTLGCELCPLERDSAHFQVLERYLLSTHAPTHRDYSMELLEAFTLRRAGEPPFRASLPNRTLLWHGSRLGNWVGILSQGLRVAPPEAPVTGYMFGKGIYFADMSSKSANYCFASRQRDVGLLLLCEVALGECQELLEANAEAGELPPGKHSTKGLGKLAPAPANTIVLEGAAVPLGPAVETGVRNPHGYTLNYNEFVVYEPGQVRMRYLLQVRFSFAPLW</sequence>
<keyword evidence="14" id="KW-0234">DNA repair</keyword>
<evidence type="ECO:0000256" key="9">
    <source>
        <dbReference type="ARBA" id="ARBA00022763"/>
    </source>
</evidence>
<feature type="domain" description="PARP alpha-helical" evidence="22">
    <location>
        <begin position="389"/>
        <end position="506"/>
    </location>
</feature>
<dbReference type="GO" id="GO:0003677">
    <property type="term" value="F:DNA binding"/>
    <property type="evidence" value="ECO:0007669"/>
    <property type="project" value="UniProtKB-KW"/>
</dbReference>
<dbReference type="SUPFAM" id="SSF47587">
    <property type="entry name" value="Domain of poly(ADP-ribose) polymerase"/>
    <property type="match status" value="1"/>
</dbReference>
<dbReference type="InterPro" id="IPR004170">
    <property type="entry name" value="WWE_dom"/>
</dbReference>
<dbReference type="SUPFAM" id="SSF117839">
    <property type="entry name" value="WWE domain"/>
    <property type="match status" value="1"/>
</dbReference>
<dbReference type="SMART" id="SM00773">
    <property type="entry name" value="WGR"/>
    <property type="match status" value="1"/>
</dbReference>
<keyword evidence="9" id="KW-0227">DNA damage</keyword>
<comment type="catalytic activity">
    <reaction evidence="17">
        <text>NAD(+) + (ADP-D-ribosyl)n-acceptor = nicotinamide + (ADP-D-ribosyl)n+1-acceptor + H(+).</text>
        <dbReference type="EC" id="2.4.2.30"/>
    </reaction>
</comment>
<dbReference type="Gene3D" id="1.20.142.10">
    <property type="entry name" value="Poly(ADP-ribose) polymerase, regulatory domain"/>
    <property type="match status" value="1"/>
</dbReference>
<evidence type="ECO:0000256" key="16">
    <source>
        <dbReference type="ARBA" id="ARBA00024347"/>
    </source>
</evidence>
<dbReference type="FunFam" id="3.90.228.10:FF:000002">
    <property type="entry name" value="Poly [ADP-ribose] polymerase"/>
    <property type="match status" value="1"/>
</dbReference>
<comment type="similarity">
    <text evidence="16">Belongs to the ARTD/PARP family.</text>
</comment>
<comment type="caution">
    <text evidence="24">The sequence shown here is derived from an EMBL/GenBank/DDBJ whole genome shotgun (WGS) entry which is preliminary data.</text>
</comment>